<organism evidence="2 3">
    <name type="scientific">Acinetobacter amyesii</name>
    <dbReference type="NCBI Taxonomy" id="2942470"/>
    <lineage>
        <taxon>Bacteria</taxon>
        <taxon>Pseudomonadati</taxon>
        <taxon>Pseudomonadota</taxon>
        <taxon>Gammaproteobacteria</taxon>
        <taxon>Moraxellales</taxon>
        <taxon>Moraxellaceae</taxon>
        <taxon>Acinetobacter</taxon>
    </lineage>
</organism>
<reference evidence="2 3" key="1">
    <citation type="submission" date="2017-02" db="EMBL/GenBank/DDBJ databases">
        <title>Acinetobacter sp. ANC 4945, whole genome shotgun sequencing project.</title>
        <authorList>
            <person name="Radolfova-Krizova L."/>
            <person name="Al Atrouni A."/>
            <person name="Nemec A."/>
        </authorList>
    </citation>
    <scope>NUCLEOTIDE SEQUENCE [LARGE SCALE GENOMIC DNA]</scope>
    <source>
        <strain evidence="2 3">ANC 4945</strain>
    </source>
</reference>
<dbReference type="InterPro" id="IPR011990">
    <property type="entry name" value="TPR-like_helical_dom_sf"/>
</dbReference>
<dbReference type="PANTHER" id="PTHR11102:SF160">
    <property type="entry name" value="ERAD-ASSOCIATED E3 UBIQUITIN-PROTEIN LIGASE COMPONENT HRD3"/>
    <property type="match status" value="1"/>
</dbReference>
<protein>
    <recommendedName>
        <fullName evidence="4">Sel1 repeat family protein</fullName>
    </recommendedName>
</protein>
<dbReference type="PANTHER" id="PTHR11102">
    <property type="entry name" value="SEL-1-LIKE PROTEIN"/>
    <property type="match status" value="1"/>
</dbReference>
<dbReference type="EMBL" id="MVKX01000003">
    <property type="protein sequence ID" value="OOV84605.1"/>
    <property type="molecule type" value="Genomic_DNA"/>
</dbReference>
<dbReference type="SUPFAM" id="SSF81901">
    <property type="entry name" value="HCP-like"/>
    <property type="match status" value="1"/>
</dbReference>
<dbReference type="RefSeq" id="WP_078189755.1">
    <property type="nucleotide sequence ID" value="NZ_JAMCOZ010000006.1"/>
</dbReference>
<name>A0A1T1H486_9GAMM</name>
<dbReference type="InterPro" id="IPR050767">
    <property type="entry name" value="Sel1_AlgK"/>
</dbReference>
<keyword evidence="1" id="KW-0472">Membrane</keyword>
<evidence type="ECO:0000313" key="3">
    <source>
        <dbReference type="Proteomes" id="UP000191160"/>
    </source>
</evidence>
<dbReference type="Gene3D" id="1.25.40.10">
    <property type="entry name" value="Tetratricopeptide repeat domain"/>
    <property type="match status" value="1"/>
</dbReference>
<keyword evidence="1" id="KW-1133">Transmembrane helix</keyword>
<dbReference type="InterPro" id="IPR006597">
    <property type="entry name" value="Sel1-like"/>
</dbReference>
<dbReference type="SMART" id="SM00671">
    <property type="entry name" value="SEL1"/>
    <property type="match status" value="3"/>
</dbReference>
<evidence type="ECO:0000256" key="1">
    <source>
        <dbReference type="SAM" id="Phobius"/>
    </source>
</evidence>
<keyword evidence="1" id="KW-0812">Transmembrane</keyword>
<proteinExistence type="predicted"/>
<evidence type="ECO:0000313" key="2">
    <source>
        <dbReference type="EMBL" id="OOV84605.1"/>
    </source>
</evidence>
<sequence length="263" mass="30438">MSLKKYYLLLGVVFLIFIGFSSVKNNLNYLKAAFKYKTQELKGDDLNRYAALLYYKNIYEGVRNRDEDENDQPTEQDIKIEKLFEKASQQGSPLAKLNLARLYAYKHDPELYPEIFRLVKESAESGNADAQFKLGESYHSGLGTEVDFQQAKYWYEKAIAQGNPAAMNNLGVLYQRGLGVEKNGKISTEWYIKSGNLGYSQGLENMFQNYYHGLNGLPQDEEEAIKWREKCYYRTDEIPIQPVFGLKLEEEETYLNKCKNIVD</sequence>
<dbReference type="AlphaFoldDB" id="A0A1T1H486"/>
<gene>
    <name evidence="2" type="ORF">B1202_06505</name>
</gene>
<accession>A0A1T1H486</accession>
<comment type="caution">
    <text evidence="2">The sequence shown here is derived from an EMBL/GenBank/DDBJ whole genome shotgun (WGS) entry which is preliminary data.</text>
</comment>
<keyword evidence="3" id="KW-1185">Reference proteome</keyword>
<dbReference type="Proteomes" id="UP000191160">
    <property type="component" value="Unassembled WGS sequence"/>
</dbReference>
<dbReference type="Pfam" id="PF08238">
    <property type="entry name" value="Sel1"/>
    <property type="match status" value="4"/>
</dbReference>
<feature type="transmembrane region" description="Helical" evidence="1">
    <location>
        <begin position="6"/>
        <end position="27"/>
    </location>
</feature>
<evidence type="ECO:0008006" key="4">
    <source>
        <dbReference type="Google" id="ProtNLM"/>
    </source>
</evidence>